<dbReference type="SUPFAM" id="SSF53850">
    <property type="entry name" value="Periplasmic binding protein-like II"/>
    <property type="match status" value="1"/>
</dbReference>
<sequence length="334" mass="36565">MISRRRLVHCLMAAVLGLTAGTALPGNGVRVIPAKTTLAEETFQTLLVARGLQQLGYSVGPIQELDLPAAHLAVAEGDATFLADHWLPSHQDYYRNAGAGAKLWRSGVFIPDNINGYLIDKKTADAYGITNIAQMSDPKIARLFDTDGNGRANLTGCPPGWGCEKDIESHLDAYGLRPSIDHVQGDYAAMMADAIARYKLGKPIFYYTWMPYWVSNVLKPGRDVVFLQVPFSGLKVDGKIVDSAQPNGKNYGWPLATQHIVANRRFIDANPAAKSFMSHIHLAVADINSQNQAMHEGANKPADIERHVQAWIRAHQAEWDDWIAQALAAAGKTQ</sequence>
<evidence type="ECO:0000313" key="4">
    <source>
        <dbReference type="Proteomes" id="UP001501627"/>
    </source>
</evidence>
<dbReference type="Gene3D" id="3.40.190.10">
    <property type="entry name" value="Periplasmic binding protein-like II"/>
    <property type="match status" value="1"/>
</dbReference>
<dbReference type="NCBIfam" id="NF008334">
    <property type="entry name" value="PRK11119.1"/>
    <property type="match status" value="1"/>
</dbReference>
<accession>A0ABP7QXC9</accession>
<evidence type="ECO:0000313" key="3">
    <source>
        <dbReference type="EMBL" id="GAA3989323.1"/>
    </source>
</evidence>
<name>A0ABP7QXC9_9BURK</name>
<protein>
    <submittedName>
        <fullName evidence="3">Glycine betaine/L-proline ABC transporter substrate-binding protein ProX</fullName>
    </submittedName>
</protein>
<gene>
    <name evidence="3" type="primary">proX_4</name>
    <name evidence="3" type="ORF">GCM10022279_10560</name>
</gene>
<feature type="domain" description="ABC-type glycine betaine transport system substrate-binding" evidence="2">
    <location>
        <begin position="31"/>
        <end position="313"/>
    </location>
</feature>
<dbReference type="CDD" id="cd13638">
    <property type="entry name" value="PBP2_EcProx_like"/>
    <property type="match status" value="1"/>
</dbReference>
<feature type="signal peptide" evidence="1">
    <location>
        <begin position="1"/>
        <end position="25"/>
    </location>
</feature>
<evidence type="ECO:0000256" key="1">
    <source>
        <dbReference type="SAM" id="SignalP"/>
    </source>
</evidence>
<reference evidence="4" key="1">
    <citation type="journal article" date="2019" name="Int. J. Syst. Evol. Microbiol.">
        <title>The Global Catalogue of Microorganisms (GCM) 10K type strain sequencing project: providing services to taxonomists for standard genome sequencing and annotation.</title>
        <authorList>
            <consortium name="The Broad Institute Genomics Platform"/>
            <consortium name="The Broad Institute Genome Sequencing Center for Infectious Disease"/>
            <person name="Wu L."/>
            <person name="Ma J."/>
        </authorList>
    </citation>
    <scope>NUCLEOTIDE SEQUENCE [LARGE SCALE GENOMIC DNA]</scope>
    <source>
        <strain evidence="4">JCM 17561</strain>
    </source>
</reference>
<comment type="caution">
    <text evidence="3">The sequence shown here is derived from an EMBL/GenBank/DDBJ whole genome shotgun (WGS) entry which is preliminary data.</text>
</comment>
<dbReference type="InterPro" id="IPR007210">
    <property type="entry name" value="ABC_Gly_betaine_transp_sub-bd"/>
</dbReference>
<organism evidence="3 4">
    <name type="scientific">Comamonas faecalis</name>
    <dbReference type="NCBI Taxonomy" id="1387849"/>
    <lineage>
        <taxon>Bacteria</taxon>
        <taxon>Pseudomonadati</taxon>
        <taxon>Pseudomonadota</taxon>
        <taxon>Betaproteobacteria</taxon>
        <taxon>Burkholderiales</taxon>
        <taxon>Comamonadaceae</taxon>
        <taxon>Comamonas</taxon>
    </lineage>
</organism>
<dbReference type="Gene3D" id="3.40.190.100">
    <property type="entry name" value="Glycine betaine-binding periplasmic protein, domain 2"/>
    <property type="match status" value="1"/>
</dbReference>
<keyword evidence="1" id="KW-0732">Signal</keyword>
<evidence type="ECO:0000259" key="2">
    <source>
        <dbReference type="Pfam" id="PF04069"/>
    </source>
</evidence>
<proteinExistence type="predicted"/>
<feature type="chain" id="PRO_5046966250" evidence="1">
    <location>
        <begin position="26"/>
        <end position="334"/>
    </location>
</feature>
<dbReference type="Pfam" id="PF04069">
    <property type="entry name" value="OpuAC"/>
    <property type="match status" value="1"/>
</dbReference>
<dbReference type="RefSeq" id="WP_103044903.1">
    <property type="nucleotide sequence ID" value="NZ_BAABBP010000007.1"/>
</dbReference>
<keyword evidence="4" id="KW-1185">Reference proteome</keyword>
<dbReference type="Proteomes" id="UP001501627">
    <property type="component" value="Unassembled WGS sequence"/>
</dbReference>
<dbReference type="EMBL" id="BAABBP010000007">
    <property type="protein sequence ID" value="GAA3989323.1"/>
    <property type="molecule type" value="Genomic_DNA"/>
</dbReference>